<feature type="domain" description="YrdC-like" evidence="12">
    <location>
        <begin position="10"/>
        <end position="110"/>
    </location>
</feature>
<protein>
    <recommendedName>
        <fullName evidence="10">L-threonylcarbamoyladenylate synthase</fullName>
        <ecNumber evidence="3">2.7.7.87</ecNumber>
    </recommendedName>
    <alternativeName>
        <fullName evidence="10">L-threonylcarbamoyladenylate synthase</fullName>
    </alternativeName>
</protein>
<keyword evidence="14" id="KW-1185">Reference proteome</keyword>
<dbReference type="Pfam" id="PF01300">
    <property type="entry name" value="Sua5_yciO_yrdC"/>
    <property type="match status" value="1"/>
</dbReference>
<comment type="catalytic activity">
    <reaction evidence="11">
        <text>L-threonine + hydrogencarbonate + ATP = L-threonylcarbamoyladenylate + diphosphate + H2O</text>
        <dbReference type="Rhea" id="RHEA:36407"/>
        <dbReference type="ChEBI" id="CHEBI:15377"/>
        <dbReference type="ChEBI" id="CHEBI:17544"/>
        <dbReference type="ChEBI" id="CHEBI:30616"/>
        <dbReference type="ChEBI" id="CHEBI:33019"/>
        <dbReference type="ChEBI" id="CHEBI:57926"/>
        <dbReference type="ChEBI" id="CHEBI:73682"/>
        <dbReference type="EC" id="2.7.7.87"/>
    </reaction>
</comment>
<keyword evidence="7" id="KW-0548">Nucleotidyltransferase</keyword>
<accession>A0ABT7JJL7</accession>
<evidence type="ECO:0000256" key="5">
    <source>
        <dbReference type="ARBA" id="ARBA00022679"/>
    </source>
</evidence>
<keyword evidence="8" id="KW-0547">Nucleotide-binding</keyword>
<dbReference type="EC" id="2.7.7.87" evidence="3"/>
<evidence type="ECO:0000256" key="9">
    <source>
        <dbReference type="ARBA" id="ARBA00022840"/>
    </source>
</evidence>
<dbReference type="Gene3D" id="3.90.870.10">
    <property type="entry name" value="DHBP synthase"/>
    <property type="match status" value="1"/>
</dbReference>
<dbReference type="PANTHER" id="PTHR17490:SF16">
    <property type="entry name" value="THREONYLCARBAMOYL-AMP SYNTHASE"/>
    <property type="match status" value="1"/>
</dbReference>
<dbReference type="PANTHER" id="PTHR17490">
    <property type="entry name" value="SUA5"/>
    <property type="match status" value="1"/>
</dbReference>
<dbReference type="InterPro" id="IPR050156">
    <property type="entry name" value="TC-AMP_synthase_SUA5"/>
</dbReference>
<evidence type="ECO:0000313" key="13">
    <source>
        <dbReference type="EMBL" id="MDL2344792.1"/>
    </source>
</evidence>
<evidence type="ECO:0000256" key="1">
    <source>
        <dbReference type="ARBA" id="ARBA00004496"/>
    </source>
</evidence>
<comment type="caution">
    <text evidence="13">The sequence shown here is derived from an EMBL/GenBank/DDBJ whole genome shotgun (WGS) entry which is preliminary data.</text>
</comment>
<name>A0ABT7JJL7_9DEIO</name>
<dbReference type="PROSITE" id="PS51163">
    <property type="entry name" value="YRDC"/>
    <property type="match status" value="1"/>
</dbReference>
<evidence type="ECO:0000313" key="14">
    <source>
        <dbReference type="Proteomes" id="UP001302059"/>
    </source>
</evidence>
<dbReference type="EMBL" id="JASNGB010000112">
    <property type="protein sequence ID" value="MDL2344792.1"/>
    <property type="molecule type" value="Genomic_DNA"/>
</dbReference>
<dbReference type="InterPro" id="IPR006070">
    <property type="entry name" value="Sua5-like_dom"/>
</dbReference>
<dbReference type="RefSeq" id="WP_285524017.1">
    <property type="nucleotide sequence ID" value="NZ_JASNGB010000112.1"/>
</dbReference>
<dbReference type="Proteomes" id="UP001302059">
    <property type="component" value="Unassembled WGS sequence"/>
</dbReference>
<evidence type="ECO:0000256" key="2">
    <source>
        <dbReference type="ARBA" id="ARBA00007663"/>
    </source>
</evidence>
<comment type="similarity">
    <text evidence="2">Belongs to the SUA5 family.</text>
</comment>
<proteinExistence type="inferred from homology"/>
<keyword evidence="6" id="KW-0819">tRNA processing</keyword>
<evidence type="ECO:0000256" key="8">
    <source>
        <dbReference type="ARBA" id="ARBA00022741"/>
    </source>
</evidence>
<evidence type="ECO:0000256" key="11">
    <source>
        <dbReference type="ARBA" id="ARBA00048366"/>
    </source>
</evidence>
<evidence type="ECO:0000256" key="4">
    <source>
        <dbReference type="ARBA" id="ARBA00022490"/>
    </source>
</evidence>
<sequence length="110" mass="10835">MNTPLPSGAFPRVTQAAALLAGGAVVGYPSETVWGLAAHPASPGGLAALLALKGRDPAKPVQVSCLDVACARPLTRTPQVVDALAGLWPGPLTLVVPASEGCPPPLAPGG</sequence>
<evidence type="ECO:0000256" key="10">
    <source>
        <dbReference type="ARBA" id="ARBA00029774"/>
    </source>
</evidence>
<reference evidence="13 14" key="1">
    <citation type="submission" date="2023-05" db="EMBL/GenBank/DDBJ databases">
        <authorList>
            <person name="Gao F."/>
        </authorList>
    </citation>
    <scope>NUCLEOTIDE SEQUENCE [LARGE SCALE GENOMIC DNA]</scope>
    <source>
        <strain evidence="13 14">MIMF12</strain>
    </source>
</reference>
<evidence type="ECO:0000256" key="6">
    <source>
        <dbReference type="ARBA" id="ARBA00022694"/>
    </source>
</evidence>
<keyword evidence="4" id="KW-0963">Cytoplasm</keyword>
<evidence type="ECO:0000256" key="3">
    <source>
        <dbReference type="ARBA" id="ARBA00012584"/>
    </source>
</evidence>
<gene>
    <name evidence="13" type="ORF">QOL99_11610</name>
</gene>
<keyword evidence="9" id="KW-0067">ATP-binding</keyword>
<dbReference type="SUPFAM" id="SSF55821">
    <property type="entry name" value="YrdC/RibB"/>
    <property type="match status" value="1"/>
</dbReference>
<feature type="non-terminal residue" evidence="13">
    <location>
        <position position="110"/>
    </location>
</feature>
<dbReference type="InterPro" id="IPR017945">
    <property type="entry name" value="DHBP_synth_RibB-like_a/b_dom"/>
</dbReference>
<organism evidence="13 14">
    <name type="scientific">Deinococcus rhizophilus</name>
    <dbReference type="NCBI Taxonomy" id="3049544"/>
    <lineage>
        <taxon>Bacteria</taxon>
        <taxon>Thermotogati</taxon>
        <taxon>Deinococcota</taxon>
        <taxon>Deinococci</taxon>
        <taxon>Deinococcales</taxon>
        <taxon>Deinococcaceae</taxon>
        <taxon>Deinococcus</taxon>
    </lineage>
</organism>
<evidence type="ECO:0000259" key="12">
    <source>
        <dbReference type="PROSITE" id="PS51163"/>
    </source>
</evidence>
<comment type="subcellular location">
    <subcellularLocation>
        <location evidence="1">Cytoplasm</location>
    </subcellularLocation>
</comment>
<evidence type="ECO:0000256" key="7">
    <source>
        <dbReference type="ARBA" id="ARBA00022695"/>
    </source>
</evidence>
<keyword evidence="5" id="KW-0808">Transferase</keyword>